<feature type="region of interest" description="Disordered" evidence="1">
    <location>
        <begin position="619"/>
        <end position="669"/>
    </location>
</feature>
<evidence type="ECO:0000313" key="2">
    <source>
        <dbReference type="EMBL" id="KAI7841627.1"/>
    </source>
</evidence>
<comment type="caution">
    <text evidence="2">The sequence shown here is derived from an EMBL/GenBank/DDBJ whole genome shotgun (WGS) entry which is preliminary data.</text>
</comment>
<protein>
    <submittedName>
        <fullName evidence="2">Uncharacterized protein</fullName>
    </submittedName>
</protein>
<dbReference type="Proteomes" id="UP001205105">
    <property type="component" value="Unassembled WGS sequence"/>
</dbReference>
<keyword evidence="3" id="KW-1185">Reference proteome</keyword>
<dbReference type="AlphaFoldDB" id="A0AAD5H709"/>
<feature type="compositionally biased region" description="Gly residues" evidence="1">
    <location>
        <begin position="227"/>
        <end position="237"/>
    </location>
</feature>
<proteinExistence type="predicted"/>
<gene>
    <name evidence="2" type="ORF">COHA_004797</name>
</gene>
<evidence type="ECO:0000256" key="1">
    <source>
        <dbReference type="SAM" id="MobiDB-lite"/>
    </source>
</evidence>
<feature type="compositionally biased region" description="Low complexity" evidence="1">
    <location>
        <begin position="631"/>
        <end position="658"/>
    </location>
</feature>
<sequence>MPVEGFAAQLIAALEEAQTAASQPKPAHLLAQAAYEKLQFDFPVVSEAELAALVGEFASGKRQGVTARFLAVLRENAGAAAGGSGDAGASGSSGPAPAAAGAGSSAASGQGSSGSGQGVVPLYQHLYAVAVLQTLQCCLEAPEAAAAAAQLAGLIPHDNAGSGSLFGAEGSSALEAALAAAVEQQGAAGDRSELEHRLSQQEDDGSFSYEPLEAAPPPAQQPAAQGAVGGQPAGGPEAGSSVGAALPAQLAELAGHLSYHCMSEASAWRELRLMQRVAACLAAVRRHPSLPDMAAVAQPLLRLAVDHCVAAPAELEAGLPALLDALGATAQGSSSGVAGAKAPANQQNSRAAGAATEAAAAELVIEAAVALAAQVTAPSARRRLWQETHQRLLPLAAQQLEQQQVELARQARAAASKAGGAAGGAAGAAGGAQPSAQQLYSIMLACQLLYFFVLQAPPGFATTTAAGSSGGGAGGAGGSRLQEAFLRGGLLRSLVLLFIQLGAQPGAEPLRCALLLACTAAQPLADWAVAVPGFTAAVAAPELGPGGAAQLHGTLWSVLLGGGGSALAALLGGATPADKVPAVFQALQLMADVQAVARRPLWDAEVAAALRRLGDTLRQQYSKPQDEPRLADAAASSGQAAAGAPDSGEGQAEEGPAGQEERADAAKLALSAEEQAARLAARRAQQLQPACLKLVKDLLQRGGGSGKHD</sequence>
<feature type="region of interest" description="Disordered" evidence="1">
    <location>
        <begin position="184"/>
        <end position="241"/>
    </location>
</feature>
<accession>A0AAD5H709</accession>
<feature type="compositionally biased region" description="Low complexity" evidence="1">
    <location>
        <begin position="89"/>
        <end position="110"/>
    </location>
</feature>
<evidence type="ECO:0000313" key="3">
    <source>
        <dbReference type="Proteomes" id="UP001205105"/>
    </source>
</evidence>
<name>A0AAD5H709_9CHLO</name>
<feature type="region of interest" description="Disordered" evidence="1">
    <location>
        <begin position="83"/>
        <end position="114"/>
    </location>
</feature>
<feature type="compositionally biased region" description="Basic and acidic residues" evidence="1">
    <location>
        <begin position="190"/>
        <end position="200"/>
    </location>
</feature>
<reference evidence="2" key="1">
    <citation type="submission" date="2020-11" db="EMBL/GenBank/DDBJ databases">
        <title>Chlorella ohadii genome sequencing and assembly.</title>
        <authorList>
            <person name="Murik O."/>
            <person name="Treves H."/>
            <person name="Kedem I."/>
            <person name="Shotland Y."/>
            <person name="Kaplan A."/>
        </authorList>
    </citation>
    <scope>NUCLEOTIDE SEQUENCE</scope>
    <source>
        <strain evidence="2">1</strain>
    </source>
</reference>
<organism evidence="2 3">
    <name type="scientific">Chlorella ohadii</name>
    <dbReference type="NCBI Taxonomy" id="2649997"/>
    <lineage>
        <taxon>Eukaryota</taxon>
        <taxon>Viridiplantae</taxon>
        <taxon>Chlorophyta</taxon>
        <taxon>core chlorophytes</taxon>
        <taxon>Trebouxiophyceae</taxon>
        <taxon>Chlorellales</taxon>
        <taxon>Chlorellaceae</taxon>
        <taxon>Chlorella clade</taxon>
        <taxon>Chlorella</taxon>
    </lineage>
</organism>
<dbReference type="EMBL" id="JADXDR010000062">
    <property type="protein sequence ID" value="KAI7841627.1"/>
    <property type="molecule type" value="Genomic_DNA"/>
</dbReference>